<dbReference type="Proteomes" id="UP000886742">
    <property type="component" value="Unassembled WGS sequence"/>
</dbReference>
<evidence type="ECO:0000313" key="1">
    <source>
        <dbReference type="EMBL" id="HIS70383.1"/>
    </source>
</evidence>
<accession>A0A9D1FG50</accession>
<organism evidence="1 2">
    <name type="scientific">Candidatus Enterousia intestinigallinarum</name>
    <dbReference type="NCBI Taxonomy" id="2840790"/>
    <lineage>
        <taxon>Bacteria</taxon>
        <taxon>Pseudomonadati</taxon>
        <taxon>Pseudomonadota</taxon>
        <taxon>Alphaproteobacteria</taxon>
        <taxon>Candidatus Enterousia</taxon>
    </lineage>
</organism>
<reference evidence="1" key="1">
    <citation type="submission" date="2020-10" db="EMBL/GenBank/DDBJ databases">
        <authorList>
            <person name="Gilroy R."/>
        </authorList>
    </citation>
    <scope>NUCLEOTIDE SEQUENCE</scope>
    <source>
        <strain evidence="1">ChiGjej3B3-5194</strain>
    </source>
</reference>
<dbReference type="AlphaFoldDB" id="A0A9D1FG50"/>
<comment type="caution">
    <text evidence="1">The sequence shown here is derived from an EMBL/GenBank/DDBJ whole genome shotgun (WGS) entry which is preliminary data.</text>
</comment>
<protein>
    <submittedName>
        <fullName evidence="1">Uncharacterized protein</fullName>
    </submittedName>
</protein>
<dbReference type="EMBL" id="DVJI01000002">
    <property type="protein sequence ID" value="HIS70383.1"/>
    <property type="molecule type" value="Genomic_DNA"/>
</dbReference>
<proteinExistence type="predicted"/>
<name>A0A9D1FG50_9PROT</name>
<gene>
    <name evidence="1" type="ORF">IAD02_00120</name>
</gene>
<evidence type="ECO:0000313" key="2">
    <source>
        <dbReference type="Proteomes" id="UP000886742"/>
    </source>
</evidence>
<reference evidence="1" key="2">
    <citation type="journal article" date="2021" name="PeerJ">
        <title>Extensive microbial diversity within the chicken gut microbiome revealed by metagenomics and culture.</title>
        <authorList>
            <person name="Gilroy R."/>
            <person name="Ravi A."/>
            <person name="Getino M."/>
            <person name="Pursley I."/>
            <person name="Horton D.L."/>
            <person name="Alikhan N.F."/>
            <person name="Baker D."/>
            <person name="Gharbi K."/>
            <person name="Hall N."/>
            <person name="Watson M."/>
            <person name="Adriaenssens E.M."/>
            <person name="Foster-Nyarko E."/>
            <person name="Jarju S."/>
            <person name="Secka A."/>
            <person name="Antonio M."/>
            <person name="Oren A."/>
            <person name="Chaudhuri R.R."/>
            <person name="La Ragione R."/>
            <person name="Hildebrand F."/>
            <person name="Pallen M.J."/>
        </authorList>
    </citation>
    <scope>NUCLEOTIDE SEQUENCE</scope>
    <source>
        <strain evidence="1">ChiGjej3B3-5194</strain>
    </source>
</reference>
<sequence length="121" mass="14051">MKIYAKYFNQNGEVYMFRPNEIYDSATNTFKPTGDNTFTVAMEKFSPLGNSHIWQRTFYDFEVAVDEYRACVDKLNNRTSARMCAENPAARCKCSANNCPKYLGGAAFWQIFRESCLYRTK</sequence>